<dbReference type="Proteomes" id="UP000036987">
    <property type="component" value="Unassembled WGS sequence"/>
</dbReference>
<accession>A0A0K9PIK1</accession>
<organism evidence="2 3">
    <name type="scientific">Zostera marina</name>
    <name type="common">Eelgrass</name>
    <dbReference type="NCBI Taxonomy" id="29655"/>
    <lineage>
        <taxon>Eukaryota</taxon>
        <taxon>Viridiplantae</taxon>
        <taxon>Streptophyta</taxon>
        <taxon>Embryophyta</taxon>
        <taxon>Tracheophyta</taxon>
        <taxon>Spermatophyta</taxon>
        <taxon>Magnoliopsida</taxon>
        <taxon>Liliopsida</taxon>
        <taxon>Zosteraceae</taxon>
        <taxon>Zostera</taxon>
    </lineage>
</organism>
<keyword evidence="1" id="KW-0732">Signal</keyword>
<reference evidence="3" key="1">
    <citation type="journal article" date="2016" name="Nature">
        <title>The genome of the seagrass Zostera marina reveals angiosperm adaptation to the sea.</title>
        <authorList>
            <person name="Olsen J.L."/>
            <person name="Rouze P."/>
            <person name="Verhelst B."/>
            <person name="Lin Y.-C."/>
            <person name="Bayer T."/>
            <person name="Collen J."/>
            <person name="Dattolo E."/>
            <person name="De Paoli E."/>
            <person name="Dittami S."/>
            <person name="Maumus F."/>
            <person name="Michel G."/>
            <person name="Kersting A."/>
            <person name="Lauritano C."/>
            <person name="Lohaus R."/>
            <person name="Toepel M."/>
            <person name="Tonon T."/>
            <person name="Vanneste K."/>
            <person name="Amirebrahimi M."/>
            <person name="Brakel J."/>
            <person name="Bostroem C."/>
            <person name="Chovatia M."/>
            <person name="Grimwood J."/>
            <person name="Jenkins J.W."/>
            <person name="Jueterbock A."/>
            <person name="Mraz A."/>
            <person name="Stam W.T."/>
            <person name="Tice H."/>
            <person name="Bornberg-Bauer E."/>
            <person name="Green P.J."/>
            <person name="Pearson G.A."/>
            <person name="Procaccini G."/>
            <person name="Duarte C.M."/>
            <person name="Schmutz J."/>
            <person name="Reusch T.B.H."/>
            <person name="Van de Peer Y."/>
        </authorList>
    </citation>
    <scope>NUCLEOTIDE SEQUENCE [LARGE SCALE GENOMIC DNA]</scope>
    <source>
        <strain evidence="3">cv. Finnish</strain>
    </source>
</reference>
<feature type="chain" id="PRO_5005527744" evidence="1">
    <location>
        <begin position="21"/>
        <end position="73"/>
    </location>
</feature>
<feature type="signal peptide" evidence="1">
    <location>
        <begin position="1"/>
        <end position="20"/>
    </location>
</feature>
<dbReference type="AlphaFoldDB" id="A0A0K9PIK1"/>
<keyword evidence="3" id="KW-1185">Reference proteome</keyword>
<evidence type="ECO:0000313" key="3">
    <source>
        <dbReference type="Proteomes" id="UP000036987"/>
    </source>
</evidence>
<gene>
    <name evidence="2" type="ORF">ZOSMA_22G00600</name>
</gene>
<evidence type="ECO:0000313" key="2">
    <source>
        <dbReference type="EMBL" id="KMZ68771.1"/>
    </source>
</evidence>
<protein>
    <submittedName>
        <fullName evidence="2">Uncharacterized protein</fullName>
    </submittedName>
</protein>
<name>A0A0K9PIK1_ZOSMR</name>
<comment type="caution">
    <text evidence="2">The sequence shown here is derived from an EMBL/GenBank/DDBJ whole genome shotgun (WGS) entry which is preliminary data.</text>
</comment>
<evidence type="ECO:0000256" key="1">
    <source>
        <dbReference type="SAM" id="SignalP"/>
    </source>
</evidence>
<dbReference type="EMBL" id="LFYR01000811">
    <property type="protein sequence ID" value="KMZ68771.1"/>
    <property type="molecule type" value="Genomic_DNA"/>
</dbReference>
<proteinExistence type="predicted"/>
<sequence>MKKTSVLLLLLFALLPLLHAGSQEDDMICTNRLCSMSLCQLDDCKSYCASSYKSGFGECPLKHPNCCECSWLC</sequence>